<evidence type="ECO:0000256" key="1">
    <source>
        <dbReference type="SAM" id="SignalP"/>
    </source>
</evidence>
<organism evidence="2 3">
    <name type="scientific">Planoprotostelium fungivorum</name>
    <dbReference type="NCBI Taxonomy" id="1890364"/>
    <lineage>
        <taxon>Eukaryota</taxon>
        <taxon>Amoebozoa</taxon>
        <taxon>Evosea</taxon>
        <taxon>Variosea</taxon>
        <taxon>Cavosteliida</taxon>
        <taxon>Cavosteliaceae</taxon>
        <taxon>Planoprotostelium</taxon>
    </lineage>
</organism>
<proteinExistence type="predicted"/>
<protein>
    <submittedName>
        <fullName evidence="2">Uncharacterized protein</fullName>
    </submittedName>
</protein>
<dbReference type="Proteomes" id="UP000241769">
    <property type="component" value="Unassembled WGS sequence"/>
</dbReference>
<reference evidence="2 3" key="1">
    <citation type="journal article" date="2018" name="Genome Biol. Evol.">
        <title>Multiple Roots of Fruiting Body Formation in Amoebozoa.</title>
        <authorList>
            <person name="Hillmann F."/>
            <person name="Forbes G."/>
            <person name="Novohradska S."/>
            <person name="Ferling I."/>
            <person name="Riege K."/>
            <person name="Groth M."/>
            <person name="Westermann M."/>
            <person name="Marz M."/>
            <person name="Spaller T."/>
            <person name="Winckler T."/>
            <person name="Schaap P."/>
            <person name="Glockner G."/>
        </authorList>
    </citation>
    <scope>NUCLEOTIDE SEQUENCE [LARGE SCALE GENOMIC DNA]</scope>
    <source>
        <strain evidence="2 3">Jena</strain>
    </source>
</reference>
<dbReference type="AlphaFoldDB" id="A0A2P6MSS9"/>
<sequence length="150" mass="16654">MSAVAKHPLWGSLVAMAVCSLLCRVTKKKPSKPKSTLGCGCVTGRFRSSIEVRRVALAVLLMYNGRGSTADALNYNVSELSYRLYSVGISDTLGNHRYKSVSCPRSVRTRGVERSLAFSYSSLRYEAIDDLRDAAFGSVEPQRWLRTELR</sequence>
<gene>
    <name evidence="2" type="ORF">PROFUN_06614</name>
</gene>
<evidence type="ECO:0000313" key="2">
    <source>
        <dbReference type="EMBL" id="PRP74753.1"/>
    </source>
</evidence>
<keyword evidence="1" id="KW-0732">Signal</keyword>
<dbReference type="EMBL" id="MDYQ01000441">
    <property type="protein sequence ID" value="PRP74753.1"/>
    <property type="molecule type" value="Genomic_DNA"/>
</dbReference>
<keyword evidence="3" id="KW-1185">Reference proteome</keyword>
<feature type="chain" id="PRO_5015176642" evidence="1">
    <location>
        <begin position="29"/>
        <end position="150"/>
    </location>
</feature>
<dbReference type="InParanoid" id="A0A2P6MSS9"/>
<comment type="caution">
    <text evidence="2">The sequence shown here is derived from an EMBL/GenBank/DDBJ whole genome shotgun (WGS) entry which is preliminary data.</text>
</comment>
<accession>A0A2P6MSS9</accession>
<feature type="signal peptide" evidence="1">
    <location>
        <begin position="1"/>
        <end position="28"/>
    </location>
</feature>
<name>A0A2P6MSS9_9EUKA</name>
<evidence type="ECO:0000313" key="3">
    <source>
        <dbReference type="Proteomes" id="UP000241769"/>
    </source>
</evidence>